<keyword evidence="4" id="KW-1185">Reference proteome</keyword>
<evidence type="ECO:0000256" key="1">
    <source>
        <dbReference type="ARBA" id="ARBA00023125"/>
    </source>
</evidence>
<accession>A0A6J1ASK7</accession>
<dbReference type="AlphaFoldDB" id="A0A6J1ASK7"/>
<dbReference type="RefSeq" id="XP_021289967.1">
    <property type="nucleotide sequence ID" value="XM_021434292.1"/>
</dbReference>
<dbReference type="InterPro" id="IPR057625">
    <property type="entry name" value="TPR1-6-like_ubiquitin"/>
</dbReference>
<dbReference type="RefSeq" id="XP_021289968.1">
    <property type="nucleotide sequence ID" value="XM_021434293.1"/>
</dbReference>
<keyword evidence="2" id="KW-0732">Signal</keyword>
<gene>
    <name evidence="5 6" type="primary">LOC110420898</name>
</gene>
<dbReference type="GO" id="GO:0043565">
    <property type="term" value="F:sequence-specific DNA binding"/>
    <property type="evidence" value="ECO:0007669"/>
    <property type="project" value="UniProtKB-ARBA"/>
</dbReference>
<evidence type="ECO:0000259" key="3">
    <source>
        <dbReference type="Pfam" id="PF23603"/>
    </source>
</evidence>
<protein>
    <submittedName>
        <fullName evidence="5 6">Telomere repeat-binding protein 5-like isoform X1</fullName>
    </submittedName>
</protein>
<dbReference type="InterPro" id="IPR031105">
    <property type="entry name" value="TRP_plant"/>
</dbReference>
<dbReference type="SUPFAM" id="SSF46689">
    <property type="entry name" value="Homeodomain-like"/>
    <property type="match status" value="1"/>
</dbReference>
<dbReference type="PANTHER" id="PTHR21717:SF71">
    <property type="entry name" value="TELOMERE REPEAT-BINDING PROTEIN 2-LIKE ISOFORM X1"/>
    <property type="match status" value="1"/>
</dbReference>
<proteinExistence type="predicted"/>
<organism evidence="4 6">
    <name type="scientific">Herrania umbratica</name>
    <dbReference type="NCBI Taxonomy" id="108875"/>
    <lineage>
        <taxon>Eukaryota</taxon>
        <taxon>Viridiplantae</taxon>
        <taxon>Streptophyta</taxon>
        <taxon>Embryophyta</taxon>
        <taxon>Tracheophyta</taxon>
        <taxon>Spermatophyta</taxon>
        <taxon>Magnoliopsida</taxon>
        <taxon>eudicotyledons</taxon>
        <taxon>Gunneridae</taxon>
        <taxon>Pentapetalae</taxon>
        <taxon>rosids</taxon>
        <taxon>malvids</taxon>
        <taxon>Malvales</taxon>
        <taxon>Malvaceae</taxon>
        <taxon>Byttnerioideae</taxon>
        <taxon>Herrania</taxon>
    </lineage>
</organism>
<name>A0A6J1ASK7_9ROSI</name>
<dbReference type="Proteomes" id="UP000504621">
    <property type="component" value="Unplaced"/>
</dbReference>
<reference evidence="5 6" key="1">
    <citation type="submission" date="2025-04" db="UniProtKB">
        <authorList>
            <consortium name="RefSeq"/>
        </authorList>
    </citation>
    <scope>IDENTIFICATION</scope>
    <source>
        <tissue evidence="5 6">Leaf</tissue>
    </source>
</reference>
<dbReference type="SUPFAM" id="SSF54236">
    <property type="entry name" value="Ubiquitin-like"/>
    <property type="match status" value="1"/>
</dbReference>
<keyword evidence="1" id="KW-0238">DNA-binding</keyword>
<dbReference type="OrthoDB" id="2020981at2759"/>
<sequence>MPKTWCRRRDWTMVSVATRCLCFLKLLDQQGVPIRKKGGNSQKHAFEILASVAGELLQESKIFVPPNCKEDQQNTPKNIVLKERDEGQLSKCNHSVQETHDEKTFIQGYHQIYTLNKFSHSQDRFNLKACSSIKSFDQSEKLCLADQLANVNDRNGSPSAKIGISSLVSGEFSEGQFEDAGAELSSIQSVKSATLPVTGSFDMLEMDCKPHALFCSESKLKASLFEDWITLGPSRHADNIETVTRDDDDNDTGCTQAATTAKAFRLPSDVADQRIKNLSAGRHWRVSPNLNGGASFKNDGKRRSFFHNGRTSYTRQRSQRISPFNRRKLFNQFPFSVPDRGFQFEDKFNSADKRSNCDNCTAAVGVASSVARRHLLTGPRGRNVKLRIKSFKVPELFVEIPTSATVGSLKRTVMEALTTVLGDGLHVGIFLQGKKVRDDSKTLFQTGISQDHKHRNLGFALESRHAQIIPPPCPGEQGLTRHATSLTPEPGTSSVSLVPPLTNWNSGAESDLHLVSSLSNISADSTIPNSQSLVSIPAIRVETLAVVPFHHRPGCHEFVQRRIRRLFSVAEVEALVQAVEKLGTGRLLLGLSFVDEYLIAGLLCSGSLASFKFCRWRDVKLGAFDNAKHRTYVDLKDKWKTLVHTARISPQRRRGEPVPQELLDRVLAAHAYWSGHQAKRQLK</sequence>
<evidence type="ECO:0000313" key="5">
    <source>
        <dbReference type="RefSeq" id="XP_021289967.1"/>
    </source>
</evidence>
<dbReference type="InterPro" id="IPR029071">
    <property type="entry name" value="Ubiquitin-like_domsf"/>
</dbReference>
<dbReference type="InterPro" id="IPR009057">
    <property type="entry name" value="Homeodomain-like_sf"/>
</dbReference>
<feature type="chain" id="PRO_5044638308" evidence="2">
    <location>
        <begin position="23"/>
        <end position="683"/>
    </location>
</feature>
<evidence type="ECO:0000313" key="6">
    <source>
        <dbReference type="RefSeq" id="XP_021289968.1"/>
    </source>
</evidence>
<feature type="domain" description="Telomere repeat-binding protein 1-6-like ubiquitin-like" evidence="3">
    <location>
        <begin position="383"/>
        <end position="451"/>
    </location>
</feature>
<evidence type="ECO:0000256" key="2">
    <source>
        <dbReference type="SAM" id="SignalP"/>
    </source>
</evidence>
<dbReference type="Gene3D" id="1.10.246.220">
    <property type="match status" value="2"/>
</dbReference>
<dbReference type="Pfam" id="PF23603">
    <property type="entry name" value="Ubiquitin_TPR1"/>
    <property type="match status" value="1"/>
</dbReference>
<dbReference type="PANTHER" id="PTHR21717">
    <property type="entry name" value="TELOMERIC REPEAT BINDING PROTEIN"/>
    <property type="match status" value="1"/>
</dbReference>
<feature type="signal peptide" evidence="2">
    <location>
        <begin position="1"/>
        <end position="22"/>
    </location>
</feature>
<dbReference type="GeneID" id="110420898"/>
<evidence type="ECO:0000313" key="4">
    <source>
        <dbReference type="Proteomes" id="UP000504621"/>
    </source>
</evidence>
<dbReference type="CDD" id="cd11660">
    <property type="entry name" value="SANT_TRF"/>
    <property type="match status" value="1"/>
</dbReference>